<organism evidence="3 4">
    <name type="scientific">Streptomyces coacervatus</name>
    <dbReference type="NCBI Taxonomy" id="647381"/>
    <lineage>
        <taxon>Bacteria</taxon>
        <taxon>Bacillati</taxon>
        <taxon>Actinomycetota</taxon>
        <taxon>Actinomycetes</taxon>
        <taxon>Kitasatosporales</taxon>
        <taxon>Streptomycetaceae</taxon>
        <taxon>Streptomyces</taxon>
    </lineage>
</organism>
<reference evidence="4" key="1">
    <citation type="journal article" date="2019" name="Int. J. Syst. Evol. Microbiol.">
        <title>The Global Catalogue of Microorganisms (GCM) 10K type strain sequencing project: providing services to taxonomists for standard genome sequencing and annotation.</title>
        <authorList>
            <consortium name="The Broad Institute Genomics Platform"/>
            <consortium name="The Broad Institute Genome Sequencing Center for Infectious Disease"/>
            <person name="Wu L."/>
            <person name="Ma J."/>
        </authorList>
    </citation>
    <scope>NUCLEOTIDE SEQUENCE [LARGE SCALE GENOMIC DNA]</scope>
    <source>
        <strain evidence="4">JCM 17138</strain>
    </source>
</reference>
<dbReference type="Pfam" id="PF25547">
    <property type="entry name" value="WXG100_2"/>
    <property type="match status" value="1"/>
</dbReference>
<keyword evidence="1" id="KW-0175">Coiled coil</keyword>
<proteinExistence type="predicted"/>
<sequence length="245" mass="25961">MAIELPGEVVSFLQFIGVNWPNVNEDKVREFAAHVREFAQNLDDTHQDSTATIKRLGEAYQGASYEALLAKWAQLSNSHLNELVEACHTVATALDVAADVIVAMKVEAIAELAVLAATFIADQAAAVATLGLAEAAEALVVEAAEKLMDFLEQQLEQYIIGQVIEAAMNPLVDVVGKAVTGLVFQTTESALGVSAGGGSTGAVGEGFSVDPERMHAHAELMRGHAETVASHAETFRTKLATVSFE</sequence>
<dbReference type="InterPro" id="IPR057746">
    <property type="entry name" value="CpnT-like_N"/>
</dbReference>
<evidence type="ECO:0000256" key="1">
    <source>
        <dbReference type="SAM" id="Coils"/>
    </source>
</evidence>
<accession>A0ABP7IWC0</accession>
<dbReference type="Gene3D" id="1.10.287.1060">
    <property type="entry name" value="ESAT-6-like"/>
    <property type="match status" value="1"/>
</dbReference>
<dbReference type="Proteomes" id="UP001501009">
    <property type="component" value="Unassembled WGS sequence"/>
</dbReference>
<evidence type="ECO:0000259" key="2">
    <source>
        <dbReference type="Pfam" id="PF25547"/>
    </source>
</evidence>
<evidence type="ECO:0000313" key="3">
    <source>
        <dbReference type="EMBL" id="GAA3828611.1"/>
    </source>
</evidence>
<dbReference type="SUPFAM" id="SSF140453">
    <property type="entry name" value="EsxAB dimer-like"/>
    <property type="match status" value="1"/>
</dbReference>
<dbReference type="EMBL" id="BAABDE010000028">
    <property type="protein sequence ID" value="GAA3828611.1"/>
    <property type="molecule type" value="Genomic_DNA"/>
</dbReference>
<comment type="caution">
    <text evidence="3">The sequence shown here is derived from an EMBL/GenBank/DDBJ whole genome shotgun (WGS) entry which is preliminary data.</text>
</comment>
<name>A0ABP7IWC0_9ACTN</name>
<feature type="coiled-coil region" evidence="1">
    <location>
        <begin position="133"/>
        <end position="161"/>
    </location>
</feature>
<dbReference type="InterPro" id="IPR036689">
    <property type="entry name" value="ESAT-6-like_sf"/>
</dbReference>
<protein>
    <recommendedName>
        <fullName evidence="2">Outer membrane channel protein CpnT-like N-terminal domain-containing protein</fullName>
    </recommendedName>
</protein>
<evidence type="ECO:0000313" key="4">
    <source>
        <dbReference type="Proteomes" id="UP001501009"/>
    </source>
</evidence>
<keyword evidence="4" id="KW-1185">Reference proteome</keyword>
<gene>
    <name evidence="3" type="ORF">GCM10022403_072370</name>
</gene>
<dbReference type="RefSeq" id="WP_275776292.1">
    <property type="nucleotide sequence ID" value="NZ_BAABDE010000028.1"/>
</dbReference>
<feature type="domain" description="Outer membrane channel protein CpnT-like N-terminal" evidence="2">
    <location>
        <begin position="17"/>
        <end position="144"/>
    </location>
</feature>